<name>A0A9X2D3I6_9GAMM</name>
<keyword evidence="5" id="KW-1005">Bacterial flagellum biogenesis</keyword>
<evidence type="ECO:0000259" key="8">
    <source>
        <dbReference type="Pfam" id="PF02108"/>
    </source>
</evidence>
<evidence type="ECO:0000256" key="4">
    <source>
        <dbReference type="ARBA" id="ARBA00022448"/>
    </source>
</evidence>
<keyword evidence="4" id="KW-0813">Transport</keyword>
<dbReference type="GO" id="GO:0005829">
    <property type="term" value="C:cytosol"/>
    <property type="evidence" value="ECO:0007669"/>
    <property type="project" value="TreeGrafter"/>
</dbReference>
<evidence type="ECO:0000256" key="3">
    <source>
        <dbReference type="ARBA" id="ARBA00016507"/>
    </source>
</evidence>
<keyword evidence="9" id="KW-0966">Cell projection</keyword>
<protein>
    <recommendedName>
        <fullName evidence="3">Flagellar assembly protein FliH</fullName>
    </recommendedName>
</protein>
<dbReference type="PANTHER" id="PTHR34982:SF1">
    <property type="entry name" value="FLAGELLAR ASSEMBLY PROTEIN FLIH"/>
    <property type="match status" value="1"/>
</dbReference>
<dbReference type="GO" id="GO:0044781">
    <property type="term" value="P:bacterial-type flagellum organization"/>
    <property type="evidence" value="ECO:0007669"/>
    <property type="project" value="UniProtKB-KW"/>
</dbReference>
<dbReference type="RefSeq" id="WP_250456431.1">
    <property type="nucleotide sequence ID" value="NZ_JAJKBJ010000039.1"/>
</dbReference>
<keyword evidence="7" id="KW-1006">Bacterial flagellum protein export</keyword>
<evidence type="ECO:0000256" key="6">
    <source>
        <dbReference type="ARBA" id="ARBA00022927"/>
    </source>
</evidence>
<dbReference type="InterPro" id="IPR018035">
    <property type="entry name" value="Flagellar_FliH/T3SS_HrpE"/>
</dbReference>
<feature type="domain" description="Flagellar assembly protein FliH/Type III secretion system HrpE" evidence="8">
    <location>
        <begin position="95"/>
        <end position="220"/>
    </location>
</feature>
<evidence type="ECO:0000313" key="10">
    <source>
        <dbReference type="Proteomes" id="UP001139721"/>
    </source>
</evidence>
<dbReference type="PANTHER" id="PTHR34982">
    <property type="entry name" value="YOP PROTEINS TRANSLOCATION PROTEIN L"/>
    <property type="match status" value="1"/>
</dbReference>
<gene>
    <name evidence="9" type="ORF">LOX96_16845</name>
</gene>
<evidence type="ECO:0000256" key="1">
    <source>
        <dbReference type="ARBA" id="ARBA00003041"/>
    </source>
</evidence>
<feature type="non-terminal residue" evidence="9">
    <location>
        <position position="1"/>
    </location>
</feature>
<reference evidence="9" key="1">
    <citation type="submission" date="2021-11" db="EMBL/GenBank/DDBJ databases">
        <title>Legionella maioricencis sp. nov., a new species isolated from hot water samples in Mallorca.</title>
        <authorList>
            <person name="Crespi S."/>
            <person name="Drasar V."/>
            <person name="Salva-Serra F."/>
            <person name="Jaen-Luchoro D."/>
            <person name="Pineiro-Iglesias B."/>
            <person name="Aliaga F."/>
            <person name="Fernandez-Juarez V."/>
            <person name="Coll G."/>
            <person name="Moore E.R.B."/>
            <person name="Bennasar-Figueras A."/>
        </authorList>
    </citation>
    <scope>NUCLEOTIDE SEQUENCE</scope>
    <source>
        <strain evidence="9">HCPI-6</strain>
    </source>
</reference>
<keyword evidence="9" id="KW-0282">Flagellum</keyword>
<keyword evidence="6" id="KW-0653">Protein transport</keyword>
<sequence length="239" mass="27410">RCRASQAQRQPTFDLDNFIEFKGKVNMPNEFEPYKNEGKNSEFSVWEYQGTKGEEQPTTNPEEELTIECDRLRREAMETGYAEGMQQAQADIDALKAELVKWLDVLKTPIQLLDDQLIQEVIQTMIWLSQHCIGIELSANPEKLQDLFREIKGELPSLRGNKAFAMHPLDVDWIRAEIDEKEIPGLHEALVADPSLSRGDFYLKGEHNELDGRIQTRFTTLFAKYIDKVSPLAPTKSPD</sequence>
<comment type="function">
    <text evidence="1">Needed for flagellar regrowth and assembly.</text>
</comment>
<accession>A0A9X2D3I6</accession>
<dbReference type="GO" id="GO:0015031">
    <property type="term" value="P:protein transport"/>
    <property type="evidence" value="ECO:0007669"/>
    <property type="project" value="UniProtKB-KW"/>
</dbReference>
<evidence type="ECO:0000256" key="2">
    <source>
        <dbReference type="ARBA" id="ARBA00006602"/>
    </source>
</evidence>
<organism evidence="9 10">
    <name type="scientific">Legionella maioricensis</name>
    <dbReference type="NCBI Taxonomy" id="2896528"/>
    <lineage>
        <taxon>Bacteria</taxon>
        <taxon>Pseudomonadati</taxon>
        <taxon>Pseudomonadota</taxon>
        <taxon>Gammaproteobacteria</taxon>
        <taxon>Legionellales</taxon>
        <taxon>Legionellaceae</taxon>
        <taxon>Legionella</taxon>
    </lineage>
</organism>
<keyword evidence="10" id="KW-1185">Reference proteome</keyword>
<comment type="caution">
    <text evidence="9">The sequence shown here is derived from an EMBL/GenBank/DDBJ whole genome shotgun (WGS) entry which is preliminary data.</text>
</comment>
<evidence type="ECO:0000256" key="7">
    <source>
        <dbReference type="ARBA" id="ARBA00023225"/>
    </source>
</evidence>
<dbReference type="EMBL" id="JAJKBJ010000039">
    <property type="protein sequence ID" value="MCL9685771.1"/>
    <property type="molecule type" value="Genomic_DNA"/>
</dbReference>
<keyword evidence="9" id="KW-0969">Cilium</keyword>
<dbReference type="Pfam" id="PF02108">
    <property type="entry name" value="FliH"/>
    <property type="match status" value="1"/>
</dbReference>
<comment type="similarity">
    <text evidence="2">Belongs to the FliH family.</text>
</comment>
<dbReference type="Proteomes" id="UP001139721">
    <property type="component" value="Unassembled WGS sequence"/>
</dbReference>
<evidence type="ECO:0000256" key="5">
    <source>
        <dbReference type="ARBA" id="ARBA00022795"/>
    </source>
</evidence>
<proteinExistence type="inferred from homology"/>
<dbReference type="InterPro" id="IPR051472">
    <property type="entry name" value="T3SS_Stator/FliH"/>
</dbReference>
<evidence type="ECO:0000313" key="9">
    <source>
        <dbReference type="EMBL" id="MCL9685771.1"/>
    </source>
</evidence>
<dbReference type="AlphaFoldDB" id="A0A9X2D3I6"/>